<dbReference type="Proteomes" id="UP001519460">
    <property type="component" value="Unassembled WGS sequence"/>
</dbReference>
<keyword evidence="2" id="KW-1185">Reference proteome</keyword>
<evidence type="ECO:0000313" key="1">
    <source>
        <dbReference type="EMBL" id="KAK7491686.1"/>
    </source>
</evidence>
<comment type="caution">
    <text evidence="1">The sequence shown here is derived from an EMBL/GenBank/DDBJ whole genome shotgun (WGS) entry which is preliminary data.</text>
</comment>
<proteinExistence type="predicted"/>
<evidence type="ECO:0000313" key="2">
    <source>
        <dbReference type="Proteomes" id="UP001519460"/>
    </source>
</evidence>
<dbReference type="EMBL" id="JACVVK020000112">
    <property type="protein sequence ID" value="KAK7491686.1"/>
    <property type="molecule type" value="Genomic_DNA"/>
</dbReference>
<gene>
    <name evidence="1" type="ORF">BaRGS_00017139</name>
</gene>
<sequence>SEFLIWMDASVRWNNAASFDRIFQRAERQGVQCALGGGSIAVRTAVSTFRFYGDQTCQYSSFREIEANCEVYHNDVFVREAIVEPWLSCAFNRTCMCVKNFGSVRGCSFRPPRRYNRCHRFDQSSLGIILSKLYMEKETLLTFPPSSVAIRRGHRMRWFKP</sequence>
<organism evidence="1 2">
    <name type="scientific">Batillaria attramentaria</name>
    <dbReference type="NCBI Taxonomy" id="370345"/>
    <lineage>
        <taxon>Eukaryota</taxon>
        <taxon>Metazoa</taxon>
        <taxon>Spiralia</taxon>
        <taxon>Lophotrochozoa</taxon>
        <taxon>Mollusca</taxon>
        <taxon>Gastropoda</taxon>
        <taxon>Caenogastropoda</taxon>
        <taxon>Sorbeoconcha</taxon>
        <taxon>Cerithioidea</taxon>
        <taxon>Batillariidae</taxon>
        <taxon>Batillaria</taxon>
    </lineage>
</organism>
<dbReference type="PANTHER" id="PTHR31389">
    <property type="entry name" value="LD39211P"/>
    <property type="match status" value="1"/>
</dbReference>
<dbReference type="AlphaFoldDB" id="A0ABD0KX91"/>
<dbReference type="PANTHER" id="PTHR31389:SF4">
    <property type="entry name" value="LD39211P"/>
    <property type="match status" value="1"/>
</dbReference>
<protein>
    <submittedName>
        <fullName evidence="1">Uncharacterized protein</fullName>
    </submittedName>
</protein>
<name>A0ABD0KX91_9CAEN</name>
<accession>A0ABD0KX91</accession>
<feature type="non-terminal residue" evidence="1">
    <location>
        <position position="1"/>
    </location>
</feature>
<reference evidence="1 2" key="1">
    <citation type="journal article" date="2023" name="Sci. Data">
        <title>Genome assembly of the Korean intertidal mud-creeper Batillaria attramentaria.</title>
        <authorList>
            <person name="Patra A.K."/>
            <person name="Ho P.T."/>
            <person name="Jun S."/>
            <person name="Lee S.J."/>
            <person name="Kim Y."/>
            <person name="Won Y.J."/>
        </authorList>
    </citation>
    <scope>NUCLEOTIDE SEQUENCE [LARGE SCALE GENOMIC DNA]</scope>
    <source>
        <strain evidence="1">Wonlab-2016</strain>
    </source>
</reference>